<dbReference type="AlphaFoldDB" id="A0A0H5E5V6"/>
<protein>
    <submittedName>
        <fullName evidence="1">Uncharacterized protein</fullName>
    </submittedName>
</protein>
<evidence type="ECO:0000313" key="1">
    <source>
        <dbReference type="EMBL" id="CRX38605.1"/>
    </source>
</evidence>
<sequence length="114" mass="13412">MNLERVKDSKARQAEILEEMKRYEEANENFHLTAKMFMKLASRARELFESTEVDEKRQLMNFVFQNLQLKNLSLSVQVQEPSNIMMNYDGYPDSWSRGDSNPWPLQCECSVLAN</sequence>
<proteinExistence type="predicted"/>
<name>A0A0H5E5V6_9BACT</name>
<accession>A0A0H5E5V6</accession>
<evidence type="ECO:0000313" key="2">
    <source>
        <dbReference type="Proteomes" id="UP000220251"/>
    </source>
</evidence>
<dbReference type="EMBL" id="CWGJ01000014">
    <property type="protein sequence ID" value="CRX38605.1"/>
    <property type="molecule type" value="Genomic_DNA"/>
</dbReference>
<dbReference type="Proteomes" id="UP000220251">
    <property type="component" value="Unassembled WGS sequence"/>
</dbReference>
<keyword evidence="2" id="KW-1185">Reference proteome</keyword>
<reference evidence="2" key="1">
    <citation type="submission" date="2015-06" db="EMBL/GenBank/DDBJ databases">
        <authorList>
            <person name="Bertelli C."/>
        </authorList>
    </citation>
    <scope>NUCLEOTIDE SEQUENCE [LARGE SCALE GENOMIC DNA]</scope>
    <source>
        <strain evidence="2">CRIB-30</strain>
    </source>
</reference>
<gene>
    <name evidence="1" type="ORF">ELAC_1264</name>
</gene>
<organism evidence="1 2">
    <name type="scientific">Estrella lausannensis</name>
    <dbReference type="NCBI Taxonomy" id="483423"/>
    <lineage>
        <taxon>Bacteria</taxon>
        <taxon>Pseudomonadati</taxon>
        <taxon>Chlamydiota</taxon>
        <taxon>Chlamydiia</taxon>
        <taxon>Parachlamydiales</taxon>
        <taxon>Candidatus Criblamydiaceae</taxon>
        <taxon>Estrella</taxon>
    </lineage>
</organism>